<dbReference type="GO" id="GO:0016787">
    <property type="term" value="F:hydrolase activity"/>
    <property type="evidence" value="ECO:0007669"/>
    <property type="project" value="InterPro"/>
</dbReference>
<dbReference type="STRING" id="455432.AWN90_24205"/>
<dbReference type="EMBL" id="LWGR01000004">
    <property type="protein sequence ID" value="KZM75088.1"/>
    <property type="molecule type" value="Genomic_DNA"/>
</dbReference>
<protein>
    <submittedName>
        <fullName evidence="1">Uncharacterized protein</fullName>
    </submittedName>
</protein>
<sequence>MLNVIATDNDEHGNPDVTFGSSFIDVVHFIGDGPPVVSTVMTYSQSSDPTSPHYADQTELFSAGRWLTDRFTEEQIAASPSLTIKTLD</sequence>
<evidence type="ECO:0000313" key="2">
    <source>
        <dbReference type="Proteomes" id="UP000076512"/>
    </source>
</evidence>
<dbReference type="Gene3D" id="1.10.1400.10">
    <property type="match status" value="1"/>
</dbReference>
<dbReference type="InterPro" id="IPR029055">
    <property type="entry name" value="Ntn_hydrolases_N"/>
</dbReference>
<accession>A0A164P401</accession>
<organism evidence="1 2">
    <name type="scientific">Nocardia terpenica</name>
    <dbReference type="NCBI Taxonomy" id="455432"/>
    <lineage>
        <taxon>Bacteria</taxon>
        <taxon>Bacillati</taxon>
        <taxon>Actinomycetota</taxon>
        <taxon>Actinomycetes</taxon>
        <taxon>Mycobacteriales</taxon>
        <taxon>Nocardiaceae</taxon>
        <taxon>Nocardia</taxon>
    </lineage>
</organism>
<dbReference type="InterPro" id="IPR043147">
    <property type="entry name" value="Penicillin_amidase_A-knob"/>
</dbReference>
<gene>
    <name evidence="1" type="ORF">AWN90_24205</name>
</gene>
<name>A0A164P401_9NOCA</name>
<proteinExistence type="predicted"/>
<reference evidence="1 2" key="1">
    <citation type="submission" date="2016-04" db="EMBL/GenBank/DDBJ databases">
        <authorList>
            <person name="Evans L.H."/>
            <person name="Alamgir A."/>
            <person name="Owens N."/>
            <person name="Weber N.D."/>
            <person name="Virtaneva K."/>
            <person name="Barbian K."/>
            <person name="Babar A."/>
            <person name="Rosenke K."/>
        </authorList>
    </citation>
    <scope>NUCLEOTIDE SEQUENCE [LARGE SCALE GENOMIC DNA]</scope>
    <source>
        <strain evidence="1 2">IFM 0406</strain>
    </source>
</reference>
<comment type="caution">
    <text evidence="1">The sequence shown here is derived from an EMBL/GenBank/DDBJ whole genome shotgun (WGS) entry which is preliminary data.</text>
</comment>
<keyword evidence="2" id="KW-1185">Reference proteome</keyword>
<dbReference type="GO" id="GO:0017000">
    <property type="term" value="P:antibiotic biosynthetic process"/>
    <property type="evidence" value="ECO:0007669"/>
    <property type="project" value="InterPro"/>
</dbReference>
<dbReference type="Gene3D" id="3.60.20.10">
    <property type="entry name" value="Glutamine Phosphoribosylpyrophosphate, subunit 1, domain 1"/>
    <property type="match status" value="1"/>
</dbReference>
<dbReference type="Proteomes" id="UP000076512">
    <property type="component" value="Unassembled WGS sequence"/>
</dbReference>
<dbReference type="InterPro" id="IPR002692">
    <property type="entry name" value="S45"/>
</dbReference>
<evidence type="ECO:0000313" key="1">
    <source>
        <dbReference type="EMBL" id="KZM75088.1"/>
    </source>
</evidence>
<dbReference type="AlphaFoldDB" id="A0A164P401"/>
<dbReference type="Pfam" id="PF01804">
    <property type="entry name" value="Penicil_amidase"/>
    <property type="match status" value="1"/>
</dbReference>
<dbReference type="SUPFAM" id="SSF56235">
    <property type="entry name" value="N-terminal nucleophile aminohydrolases (Ntn hydrolases)"/>
    <property type="match status" value="1"/>
</dbReference>